<dbReference type="SUPFAM" id="SSF53681">
    <property type="entry name" value="Aspartate/glutamate racemase"/>
    <property type="match status" value="2"/>
</dbReference>
<dbReference type="InterPro" id="IPR001920">
    <property type="entry name" value="Asp/Glu_race"/>
</dbReference>
<reference evidence="1 2" key="1">
    <citation type="submission" date="2022-04" db="EMBL/GenBank/DDBJ databases">
        <title>Roseobacter sp. WL0113 is a bacterium isolated from neritic sediment.</title>
        <authorList>
            <person name="Wang L."/>
            <person name="He W."/>
            <person name="Zhang D.-F."/>
        </authorList>
    </citation>
    <scope>NUCLEOTIDE SEQUENCE [LARGE SCALE GENOMIC DNA]</scope>
    <source>
        <strain evidence="1 2">WL0113</strain>
    </source>
</reference>
<dbReference type="Pfam" id="PF01177">
    <property type="entry name" value="Asp_Glu_race"/>
    <property type="match status" value="1"/>
</dbReference>
<dbReference type="Proteomes" id="UP001208690">
    <property type="component" value="Unassembled WGS sequence"/>
</dbReference>
<dbReference type="InterPro" id="IPR015942">
    <property type="entry name" value="Asp/Glu/hydantoin_racemase"/>
</dbReference>
<proteinExistence type="predicted"/>
<keyword evidence="2" id="KW-1185">Reference proteome</keyword>
<evidence type="ECO:0000313" key="2">
    <source>
        <dbReference type="Proteomes" id="UP001208690"/>
    </source>
</evidence>
<evidence type="ECO:0000313" key="1">
    <source>
        <dbReference type="EMBL" id="MCV3273913.1"/>
    </source>
</evidence>
<comment type="caution">
    <text evidence="1">The sequence shown here is derived from an EMBL/GenBank/DDBJ whole genome shotgun (WGS) entry which is preliminary data.</text>
</comment>
<name>A0ABT3BK11_9RHOB</name>
<gene>
    <name evidence="1" type="ORF">MUB52_20965</name>
</gene>
<dbReference type="EMBL" id="JALIEB010000022">
    <property type="protein sequence ID" value="MCV3273913.1"/>
    <property type="molecule type" value="Genomic_DNA"/>
</dbReference>
<sequence length="234" mass="24782">MHLGLIGGIGPAATVAYYQRLTARLREMGHALDLTIVNADAGTLVRNNRTDARQAQAEIYAELIGRLKAAGADCAAITSLGGHFCYAETEAISPLPLISAVAPLDVYFVAQGLGTLGLLGTDVVMRTQLYGQLTRTTAVAPQENREEIGRAYIDMALRGHCTDDDRTLFFEAGRRMVADQGAEAIILAGTDLNLAFDGHDPGYKVIDALDVHVALLADLAAGRITLDAAMKGSS</sequence>
<organism evidence="1 2">
    <name type="scientific">Roseobacter sinensis</name>
    <dbReference type="NCBI Taxonomy" id="2931391"/>
    <lineage>
        <taxon>Bacteria</taxon>
        <taxon>Pseudomonadati</taxon>
        <taxon>Pseudomonadota</taxon>
        <taxon>Alphaproteobacteria</taxon>
        <taxon>Rhodobacterales</taxon>
        <taxon>Roseobacteraceae</taxon>
        <taxon>Roseobacter</taxon>
    </lineage>
</organism>
<dbReference type="Gene3D" id="3.40.50.1860">
    <property type="match status" value="2"/>
</dbReference>
<accession>A0ABT3BK11</accession>
<protein>
    <submittedName>
        <fullName evidence="1">Aspartate/glutamate racemase family protein</fullName>
    </submittedName>
</protein>